<comment type="caution">
    <text evidence="2">The sequence shown here is derived from an EMBL/GenBank/DDBJ whole genome shotgun (WGS) entry which is preliminary data.</text>
</comment>
<gene>
    <name evidence="2" type="ORF">GCM10008917_21270</name>
</gene>
<organism evidence="2 3">
    <name type="scientific">Paraclostridium tenue</name>
    <dbReference type="NCBI Taxonomy" id="1737"/>
    <lineage>
        <taxon>Bacteria</taxon>
        <taxon>Bacillati</taxon>
        <taxon>Bacillota</taxon>
        <taxon>Clostridia</taxon>
        <taxon>Peptostreptococcales</taxon>
        <taxon>Peptostreptococcaceae</taxon>
        <taxon>Paraclostridium</taxon>
    </lineage>
</organism>
<protein>
    <recommendedName>
        <fullName evidence="1">Protein CotJB domain-containing protein</fullName>
    </recommendedName>
</protein>
<dbReference type="Proteomes" id="UP001400965">
    <property type="component" value="Unassembled WGS sequence"/>
</dbReference>
<dbReference type="InterPro" id="IPR024207">
    <property type="entry name" value="CotJB_dom"/>
</dbReference>
<dbReference type="Pfam" id="PF12652">
    <property type="entry name" value="CotJB"/>
    <property type="match status" value="1"/>
</dbReference>
<evidence type="ECO:0000259" key="1">
    <source>
        <dbReference type="Pfam" id="PF12652"/>
    </source>
</evidence>
<dbReference type="RefSeq" id="WP_346045779.1">
    <property type="nucleotide sequence ID" value="NZ_BAAACP010000013.1"/>
</dbReference>
<reference evidence="2 3" key="1">
    <citation type="journal article" date="2019" name="Int. J. Syst. Evol. Microbiol.">
        <title>The Global Catalogue of Microorganisms (GCM) 10K type strain sequencing project: providing services to taxonomists for standard genome sequencing and annotation.</title>
        <authorList>
            <consortium name="The Broad Institute Genomics Platform"/>
            <consortium name="The Broad Institute Genome Sequencing Center for Infectious Disease"/>
            <person name="Wu L."/>
            <person name="Ma J."/>
        </authorList>
    </citation>
    <scope>NUCLEOTIDE SEQUENCE [LARGE SCALE GENOMIC DNA]</scope>
    <source>
        <strain evidence="2 3">JCM 6486</strain>
    </source>
</reference>
<accession>A0ABN1M721</accession>
<sequence>MATRAEMLTNIEELCFACLNLHLYLDNHTEDINAMDTYNKLCSEFNKARMCYEKKYGSLNNFDYLSVNVSLNK</sequence>
<evidence type="ECO:0000313" key="3">
    <source>
        <dbReference type="Proteomes" id="UP001400965"/>
    </source>
</evidence>
<name>A0ABN1M721_9FIRM</name>
<feature type="domain" description="Protein CotJB" evidence="1">
    <location>
        <begin position="6"/>
        <end position="64"/>
    </location>
</feature>
<proteinExistence type="predicted"/>
<keyword evidence="3" id="KW-1185">Reference proteome</keyword>
<dbReference type="EMBL" id="BAAACP010000013">
    <property type="protein sequence ID" value="GAA0865126.1"/>
    <property type="molecule type" value="Genomic_DNA"/>
</dbReference>
<evidence type="ECO:0000313" key="2">
    <source>
        <dbReference type="EMBL" id="GAA0865126.1"/>
    </source>
</evidence>